<comment type="caution">
    <text evidence="2">The sequence shown here is derived from an EMBL/GenBank/DDBJ whole genome shotgun (WGS) entry which is preliminary data.</text>
</comment>
<evidence type="ECO:0000313" key="3">
    <source>
        <dbReference type="Proteomes" id="UP000541444"/>
    </source>
</evidence>
<dbReference type="OrthoDB" id="4147at2759"/>
<evidence type="ECO:0000313" key="2">
    <source>
        <dbReference type="EMBL" id="KAF6154187.1"/>
    </source>
</evidence>
<proteinExistence type="predicted"/>
<dbReference type="InterPro" id="IPR002156">
    <property type="entry name" value="RNaseH_domain"/>
</dbReference>
<dbReference type="GO" id="GO:0003676">
    <property type="term" value="F:nucleic acid binding"/>
    <property type="evidence" value="ECO:0007669"/>
    <property type="project" value="InterPro"/>
</dbReference>
<dbReference type="AlphaFoldDB" id="A0A7J7MH38"/>
<evidence type="ECO:0000259" key="1">
    <source>
        <dbReference type="Pfam" id="PF13456"/>
    </source>
</evidence>
<dbReference type="PANTHER" id="PTHR48443">
    <property type="entry name" value="DNA-DIRECTED RNA POLYMERASE SUBUNIT BETA"/>
    <property type="match status" value="1"/>
</dbReference>
<name>A0A7J7MH38_9MAGN</name>
<dbReference type="Pfam" id="PF13456">
    <property type="entry name" value="RVT_3"/>
    <property type="match status" value="1"/>
</dbReference>
<reference evidence="2 3" key="1">
    <citation type="journal article" date="2020" name="IScience">
        <title>Genome Sequencing of the Endangered Kingdonia uniflora (Circaeasteraceae, Ranunculales) Reveals Potential Mechanisms of Evolutionary Specialization.</title>
        <authorList>
            <person name="Sun Y."/>
            <person name="Deng T."/>
            <person name="Zhang A."/>
            <person name="Moore M.J."/>
            <person name="Landis J.B."/>
            <person name="Lin N."/>
            <person name="Zhang H."/>
            <person name="Zhang X."/>
            <person name="Huang J."/>
            <person name="Zhang X."/>
            <person name="Sun H."/>
            <person name="Wang H."/>
        </authorList>
    </citation>
    <scope>NUCLEOTIDE SEQUENCE [LARGE SCALE GENOMIC DNA]</scope>
    <source>
        <strain evidence="2">TB1705</strain>
        <tissue evidence="2">Leaf</tissue>
    </source>
</reference>
<sequence>MHAHNKEKEENLYTLIGLKQSQGEKLEVFEIKFLELAQKVDNLNQKIVILALTNALQINYKVKEHLFLDKPSTLEDIITKVNGYVDLERIMTERIETSIRLNFEASNNVIEYEALIHGLDMALEIGVPELLVYTDSLLIIHHYTEQYKKNGKMINYAALVVDKMSRFIKDTLDYLLRRGNRHANSLAYLAGVLGTQARYLKIEVILAHNIDLPVVCAINTGAMKRRKTIGVRELIGLLRTERTGCALEEEICYRAILFGIMKASLNTQSFISEASFQETARVLAKAALRVRIDWLKGLKEIIVLGVILHVGTGFKGLVHRLR</sequence>
<feature type="domain" description="RNase H type-1" evidence="1">
    <location>
        <begin position="101"/>
        <end position="188"/>
    </location>
</feature>
<keyword evidence="3" id="KW-1185">Reference proteome</keyword>
<dbReference type="Proteomes" id="UP000541444">
    <property type="component" value="Unassembled WGS sequence"/>
</dbReference>
<protein>
    <recommendedName>
        <fullName evidence="1">RNase H type-1 domain-containing protein</fullName>
    </recommendedName>
</protein>
<dbReference type="Gene3D" id="3.30.420.10">
    <property type="entry name" value="Ribonuclease H-like superfamily/Ribonuclease H"/>
    <property type="match status" value="1"/>
</dbReference>
<accession>A0A7J7MH38</accession>
<dbReference type="InterPro" id="IPR036397">
    <property type="entry name" value="RNaseH_sf"/>
</dbReference>
<organism evidence="2 3">
    <name type="scientific">Kingdonia uniflora</name>
    <dbReference type="NCBI Taxonomy" id="39325"/>
    <lineage>
        <taxon>Eukaryota</taxon>
        <taxon>Viridiplantae</taxon>
        <taxon>Streptophyta</taxon>
        <taxon>Embryophyta</taxon>
        <taxon>Tracheophyta</taxon>
        <taxon>Spermatophyta</taxon>
        <taxon>Magnoliopsida</taxon>
        <taxon>Ranunculales</taxon>
        <taxon>Circaeasteraceae</taxon>
        <taxon>Kingdonia</taxon>
    </lineage>
</organism>
<dbReference type="EMBL" id="JACGCM010001511">
    <property type="protein sequence ID" value="KAF6154187.1"/>
    <property type="molecule type" value="Genomic_DNA"/>
</dbReference>
<dbReference type="PANTHER" id="PTHR48443:SF2">
    <property type="entry name" value="DNA-DIRECTED RNA POLYMERASE SUBUNIT BETA"/>
    <property type="match status" value="1"/>
</dbReference>
<dbReference type="SUPFAM" id="SSF64484">
    <property type="entry name" value="beta and beta-prime subunits of DNA dependent RNA-polymerase"/>
    <property type="match status" value="1"/>
</dbReference>
<gene>
    <name evidence="2" type="ORF">GIB67_016439</name>
</gene>
<dbReference type="GO" id="GO:0004523">
    <property type="term" value="F:RNA-DNA hybrid ribonuclease activity"/>
    <property type="evidence" value="ECO:0007669"/>
    <property type="project" value="InterPro"/>
</dbReference>
<dbReference type="Gene3D" id="1.10.150.390">
    <property type="match status" value="1"/>
</dbReference>